<evidence type="ECO:0000256" key="3">
    <source>
        <dbReference type="ARBA" id="ARBA00011738"/>
    </source>
</evidence>
<dbReference type="GO" id="GO:0046872">
    <property type="term" value="F:metal ion binding"/>
    <property type="evidence" value="ECO:0007669"/>
    <property type="project" value="UniProtKB-KW"/>
</dbReference>
<feature type="binding site" evidence="14">
    <location>
        <position position="226"/>
    </location>
    <ligand>
        <name>a divalent metal cation</name>
        <dbReference type="ChEBI" id="CHEBI:60240"/>
    </ligand>
</feature>
<comment type="cofactor">
    <cofactor evidence="1">
        <name>Mn(2+)</name>
        <dbReference type="ChEBI" id="CHEBI:29035"/>
    </cofactor>
</comment>
<dbReference type="CDD" id="cd05312">
    <property type="entry name" value="NAD_bind_1_malic_enz"/>
    <property type="match status" value="1"/>
</dbReference>
<comment type="caution">
    <text evidence="18">The sequence shown here is derived from an EMBL/GenBank/DDBJ whole genome shotgun (WGS) entry which is preliminary data.</text>
</comment>
<dbReference type="Pfam" id="PF03949">
    <property type="entry name" value="Malic_M"/>
    <property type="match status" value="1"/>
</dbReference>
<comment type="similarity">
    <text evidence="2 15">Belongs to the malic enzymes family.</text>
</comment>
<feature type="active site" description="Proton acceptor" evidence="12">
    <location>
        <position position="155"/>
    </location>
</feature>
<dbReference type="PIRSF" id="PIRSF000106">
    <property type="entry name" value="ME"/>
    <property type="match status" value="1"/>
</dbReference>
<dbReference type="STRING" id="1841610.A6X21_20055"/>
<dbReference type="GO" id="GO:0051287">
    <property type="term" value="F:NAD binding"/>
    <property type="evidence" value="ECO:0007669"/>
    <property type="project" value="InterPro"/>
</dbReference>
<evidence type="ECO:0000313" key="19">
    <source>
        <dbReference type="Proteomes" id="UP000094828"/>
    </source>
</evidence>
<dbReference type="InterPro" id="IPR001891">
    <property type="entry name" value="Malic_OxRdtase"/>
</dbReference>
<dbReference type="InterPro" id="IPR012302">
    <property type="entry name" value="Malic_NAD-bd"/>
</dbReference>
<keyword evidence="8" id="KW-0456">Lyase</keyword>
<dbReference type="AlphaFoldDB" id="A0A1C3EHD1"/>
<feature type="binding site" evidence="13">
    <location>
        <position position="443"/>
    </location>
    <ligand>
        <name>(S)-malate</name>
        <dbReference type="ChEBI" id="CHEBI:15589"/>
    </ligand>
</feature>
<comment type="catalytic activity">
    <reaction evidence="9">
        <text>(S)-malate + H(+) = (S)-lactate + CO2</text>
        <dbReference type="Rhea" id="RHEA:46276"/>
        <dbReference type="ChEBI" id="CHEBI:15378"/>
        <dbReference type="ChEBI" id="CHEBI:15589"/>
        <dbReference type="ChEBI" id="CHEBI:16526"/>
        <dbReference type="ChEBI" id="CHEBI:16651"/>
        <dbReference type="EC" id="4.1.1.101"/>
    </reaction>
</comment>
<feature type="binding site" evidence="14">
    <location>
        <position position="227"/>
    </location>
    <ligand>
        <name>a divalent metal cation</name>
        <dbReference type="ChEBI" id="CHEBI:60240"/>
    </ligand>
</feature>
<evidence type="ECO:0000313" key="18">
    <source>
        <dbReference type="EMBL" id="ODA32647.1"/>
    </source>
</evidence>
<dbReference type="SUPFAM" id="SSF51735">
    <property type="entry name" value="NAD(P)-binding Rossmann-fold domains"/>
    <property type="match status" value="1"/>
</dbReference>
<sequence length="543" mass="59434">MSDPAFNKGTAFSIQERDRFGLHGLLPPHIESLDEQVQRVYEAYQRKDDDLERHIYLRALQDTNEVLFYRLLLEHIEEMLPIVYTPVVGQACQLFSHIYRRPRGLFISYPMRDSIGALLRSRPYSDVDVIVVTDGERILGIGDQGAGGLGIPIGKLSLYTLIGGIRPERTLPIVLDVGTNNAERLKDPEYIGWRHERISGQAYFDFIDQFVKAVQQELPQVCLQWEDFATPHARPILERYASKLLTFNDDIQGTAAVALGAVMGAVGVTGKPLHEQQIVFLGAGSAAVGVADYLRAALVQDGLSEAEARQRFWMVDKDGLLHSDRHDLSPEQQVYAQDSAKLLNWPKTAQGAIGLADVIQQIEATILIGLSTVGGAFKEPIVREMASKVDRPVILPLSNPTSRSEACPEDLLRWTNGRALVATGSPYAPVVWDGRTIPIAQCNNVFIFPAVGLGVVASKATRVTDGMMLAAARALGEHSPALKDTAGSLLPPLSEVRSVARAIAEAVGMEAQRAGVAPVTTRPELIARIEASQWLPEYGPVAD</sequence>
<organism evidence="18 19">
    <name type="scientific">Planctopirus hydrillae</name>
    <dbReference type="NCBI Taxonomy" id="1841610"/>
    <lineage>
        <taxon>Bacteria</taxon>
        <taxon>Pseudomonadati</taxon>
        <taxon>Planctomycetota</taxon>
        <taxon>Planctomycetia</taxon>
        <taxon>Planctomycetales</taxon>
        <taxon>Planctomycetaceae</taxon>
        <taxon>Planctopirus</taxon>
    </lineage>
</organism>
<accession>A0A1C3EHD1</accession>
<dbReference type="GO" id="GO:0004470">
    <property type="term" value="F:malic enzyme activity"/>
    <property type="evidence" value="ECO:0007669"/>
    <property type="project" value="InterPro"/>
</dbReference>
<dbReference type="InterPro" id="IPR046346">
    <property type="entry name" value="Aminoacid_DH-like_N_sf"/>
</dbReference>
<evidence type="ECO:0000256" key="12">
    <source>
        <dbReference type="PIRSR" id="PIRSR000106-1"/>
    </source>
</evidence>
<feature type="domain" description="Malic enzyme N-terminal" evidence="17">
    <location>
        <begin position="61"/>
        <end position="241"/>
    </location>
</feature>
<dbReference type="SMART" id="SM00919">
    <property type="entry name" value="Malic_M"/>
    <property type="match status" value="1"/>
</dbReference>
<feature type="binding site" evidence="14">
    <location>
        <position position="250"/>
    </location>
    <ligand>
        <name>a divalent metal cation</name>
        <dbReference type="ChEBI" id="CHEBI:60240"/>
    </ligand>
</feature>
<dbReference type="Gene3D" id="3.40.50.10380">
    <property type="entry name" value="Malic enzyme, N-terminal domain"/>
    <property type="match status" value="1"/>
</dbReference>
<dbReference type="GO" id="GO:0043464">
    <property type="term" value="P:malolactic fermentation"/>
    <property type="evidence" value="ECO:0007669"/>
    <property type="project" value="UniProtKB-ARBA"/>
</dbReference>
<evidence type="ECO:0000256" key="2">
    <source>
        <dbReference type="ARBA" id="ARBA00008785"/>
    </source>
</evidence>
<evidence type="ECO:0000256" key="10">
    <source>
        <dbReference type="ARBA" id="ARBA00066983"/>
    </source>
</evidence>
<dbReference type="PRINTS" id="PR00072">
    <property type="entry name" value="MALOXRDTASE"/>
</dbReference>
<feature type="domain" description="Malic enzyme NAD-binding" evidence="16">
    <location>
        <begin position="251"/>
        <end position="512"/>
    </location>
</feature>
<evidence type="ECO:0000256" key="11">
    <source>
        <dbReference type="ARBA" id="ARBA00074565"/>
    </source>
</evidence>
<dbReference type="Pfam" id="PF00390">
    <property type="entry name" value="malic"/>
    <property type="match status" value="1"/>
</dbReference>
<dbReference type="GO" id="GO:0006108">
    <property type="term" value="P:malate metabolic process"/>
    <property type="evidence" value="ECO:0007669"/>
    <property type="project" value="TreeGrafter"/>
</dbReference>
<keyword evidence="4 14" id="KW-0479">Metal-binding</keyword>
<comment type="cofactor">
    <cofactor evidence="14">
        <name>Mg(2+)</name>
        <dbReference type="ChEBI" id="CHEBI:18420"/>
    </cofactor>
    <cofactor evidence="14">
        <name>Mn(2+)</name>
        <dbReference type="ChEBI" id="CHEBI:29035"/>
    </cofactor>
    <text evidence="14">Divalent metal cations. Prefers magnesium or manganese.</text>
</comment>
<feature type="binding site" evidence="13">
    <location>
        <position position="399"/>
    </location>
    <ligand>
        <name>(S)-malate</name>
        <dbReference type="ChEBI" id="CHEBI:15589"/>
    </ligand>
</feature>
<keyword evidence="7" id="KW-0464">Manganese</keyword>
<evidence type="ECO:0000259" key="16">
    <source>
        <dbReference type="SMART" id="SM00919"/>
    </source>
</evidence>
<gene>
    <name evidence="18" type="ORF">A6X21_20055</name>
</gene>
<dbReference type="InterPro" id="IPR036291">
    <property type="entry name" value="NAD(P)-bd_dom_sf"/>
</dbReference>
<feature type="active site" description="Proton donor" evidence="12">
    <location>
        <position position="84"/>
    </location>
</feature>
<comment type="subunit">
    <text evidence="3">Homodimer.</text>
</comment>
<dbReference type="NCBIfam" id="NF010052">
    <property type="entry name" value="PRK13529.1"/>
    <property type="match status" value="1"/>
</dbReference>
<feature type="binding site" evidence="13">
    <location>
        <position position="137"/>
    </location>
    <ligand>
        <name>(S)-malate</name>
        <dbReference type="ChEBI" id="CHEBI:15589"/>
    </ligand>
</feature>
<keyword evidence="6" id="KW-0520">NAD</keyword>
<dbReference type="EMBL" id="LYDR01000063">
    <property type="protein sequence ID" value="ODA32647.1"/>
    <property type="molecule type" value="Genomic_DNA"/>
</dbReference>
<name>A0A1C3EHD1_9PLAN</name>
<dbReference type="GO" id="GO:0016616">
    <property type="term" value="F:oxidoreductase activity, acting on the CH-OH group of donors, NAD or NADP as acceptor"/>
    <property type="evidence" value="ECO:0007669"/>
    <property type="project" value="InterPro"/>
</dbReference>
<dbReference type="InterPro" id="IPR012301">
    <property type="entry name" value="Malic_N_dom"/>
</dbReference>
<dbReference type="PANTHER" id="PTHR23406">
    <property type="entry name" value="MALIC ENZYME-RELATED"/>
    <property type="match status" value="1"/>
</dbReference>
<evidence type="ECO:0000256" key="13">
    <source>
        <dbReference type="PIRSR" id="PIRSR000106-2"/>
    </source>
</evidence>
<protein>
    <recommendedName>
        <fullName evidence="11">Malolactic enzyme</fullName>
        <ecNumber evidence="10">4.1.1.101</ecNumber>
    </recommendedName>
</protein>
<dbReference type="PROSITE" id="PS00331">
    <property type="entry name" value="MALIC_ENZYMES"/>
    <property type="match status" value="1"/>
</dbReference>
<dbReference type="InterPro" id="IPR015884">
    <property type="entry name" value="Malic_enzyme_CS"/>
</dbReference>
<evidence type="ECO:0000256" key="9">
    <source>
        <dbReference type="ARBA" id="ARBA00051739"/>
    </source>
</evidence>
<evidence type="ECO:0000256" key="14">
    <source>
        <dbReference type="PIRSR" id="PIRSR000106-3"/>
    </source>
</evidence>
<dbReference type="GO" id="GO:0043883">
    <property type="term" value="F:malolactic enzyme activity"/>
    <property type="evidence" value="ECO:0007669"/>
    <property type="project" value="UniProtKB-EC"/>
</dbReference>
<evidence type="ECO:0000256" key="4">
    <source>
        <dbReference type="ARBA" id="ARBA00022723"/>
    </source>
</evidence>
<dbReference type="Gene3D" id="3.40.50.720">
    <property type="entry name" value="NAD(P)-binding Rossmann-like Domain"/>
    <property type="match status" value="1"/>
</dbReference>
<proteinExistence type="inferred from homology"/>
<dbReference type="SUPFAM" id="SSF53223">
    <property type="entry name" value="Aminoacid dehydrogenase-like, N-terminal domain"/>
    <property type="match status" value="1"/>
</dbReference>
<dbReference type="FunFam" id="3.40.50.720:FF:000182">
    <property type="entry name" value="NAD-dependent malic enzyme"/>
    <property type="match status" value="1"/>
</dbReference>
<evidence type="ECO:0000256" key="8">
    <source>
        <dbReference type="ARBA" id="ARBA00023239"/>
    </source>
</evidence>
<reference evidence="18 19" key="1">
    <citation type="submission" date="2016-05" db="EMBL/GenBank/DDBJ databases">
        <title>Genomic and physiological characterization of Planctopirus sp. isolated from fresh water lake.</title>
        <authorList>
            <person name="Subhash Y."/>
            <person name="Ramana C."/>
        </authorList>
    </citation>
    <scope>NUCLEOTIDE SEQUENCE [LARGE SCALE GENOMIC DNA]</scope>
    <source>
        <strain evidence="18 19">JC280</strain>
    </source>
</reference>
<evidence type="ECO:0000256" key="5">
    <source>
        <dbReference type="ARBA" id="ARBA00023002"/>
    </source>
</evidence>
<keyword evidence="19" id="KW-1185">Reference proteome</keyword>
<evidence type="ECO:0000256" key="1">
    <source>
        <dbReference type="ARBA" id="ARBA00001936"/>
    </source>
</evidence>
<evidence type="ECO:0000256" key="6">
    <source>
        <dbReference type="ARBA" id="ARBA00023027"/>
    </source>
</evidence>
<dbReference type="InterPro" id="IPR037062">
    <property type="entry name" value="Malic_N_dom_sf"/>
</dbReference>
<evidence type="ECO:0000259" key="17">
    <source>
        <dbReference type="SMART" id="SM01274"/>
    </source>
</evidence>
<dbReference type="Proteomes" id="UP000094828">
    <property type="component" value="Unassembled WGS sequence"/>
</dbReference>
<dbReference type="PANTHER" id="PTHR23406:SF34">
    <property type="entry name" value="NAD-DEPENDENT MALIC ENZYME, MITOCHONDRIAL"/>
    <property type="match status" value="1"/>
</dbReference>
<dbReference type="SMART" id="SM01274">
    <property type="entry name" value="malic"/>
    <property type="match status" value="1"/>
</dbReference>
<dbReference type="FunFam" id="3.40.50.10380:FF:000001">
    <property type="entry name" value="NAD-dependent malic enzyme"/>
    <property type="match status" value="1"/>
</dbReference>
<evidence type="ECO:0000256" key="15">
    <source>
        <dbReference type="RuleBase" id="RU003427"/>
    </source>
</evidence>
<evidence type="ECO:0000256" key="7">
    <source>
        <dbReference type="ARBA" id="ARBA00023211"/>
    </source>
</evidence>
<keyword evidence="5" id="KW-0560">Oxidoreductase</keyword>
<dbReference type="EC" id="4.1.1.101" evidence="10"/>